<comment type="caution">
    <text evidence="2">The sequence shown here is derived from an EMBL/GenBank/DDBJ whole genome shotgun (WGS) entry which is preliminary data.</text>
</comment>
<feature type="region of interest" description="Disordered" evidence="1">
    <location>
        <begin position="72"/>
        <end position="91"/>
    </location>
</feature>
<evidence type="ECO:0000313" key="2">
    <source>
        <dbReference type="EMBL" id="CAI4015578.1"/>
    </source>
</evidence>
<protein>
    <submittedName>
        <fullName evidence="2">Uncharacterized protein</fullName>
    </submittedName>
</protein>
<name>A0A9P1DSY8_9DINO</name>
<dbReference type="EMBL" id="CAMXCT030006538">
    <property type="protein sequence ID" value="CAL4802890.1"/>
    <property type="molecule type" value="Genomic_DNA"/>
</dbReference>
<dbReference type="EMBL" id="CAMXCT010006538">
    <property type="protein sequence ID" value="CAI4015578.1"/>
    <property type="molecule type" value="Genomic_DNA"/>
</dbReference>
<feature type="compositionally biased region" description="Basic and acidic residues" evidence="1">
    <location>
        <begin position="80"/>
        <end position="91"/>
    </location>
</feature>
<reference evidence="2" key="1">
    <citation type="submission" date="2022-10" db="EMBL/GenBank/DDBJ databases">
        <authorList>
            <person name="Chen Y."/>
            <person name="Dougan E. K."/>
            <person name="Chan C."/>
            <person name="Rhodes N."/>
            <person name="Thang M."/>
        </authorList>
    </citation>
    <scope>NUCLEOTIDE SEQUENCE</scope>
</reference>
<dbReference type="EMBL" id="CAMXCT020006538">
    <property type="protein sequence ID" value="CAL1168953.1"/>
    <property type="molecule type" value="Genomic_DNA"/>
</dbReference>
<organism evidence="2">
    <name type="scientific">Cladocopium goreaui</name>
    <dbReference type="NCBI Taxonomy" id="2562237"/>
    <lineage>
        <taxon>Eukaryota</taxon>
        <taxon>Sar</taxon>
        <taxon>Alveolata</taxon>
        <taxon>Dinophyceae</taxon>
        <taxon>Suessiales</taxon>
        <taxon>Symbiodiniaceae</taxon>
        <taxon>Cladocopium</taxon>
    </lineage>
</organism>
<sequence>MALLQIGRVGGSDYLVPPWMLQTVAPSEAKHHPYHERMQRRWMTAASRNSGITDDAGTQQAIESILAGWSPSPATAAVPKHSDCPKPDAFE</sequence>
<evidence type="ECO:0000256" key="1">
    <source>
        <dbReference type="SAM" id="MobiDB-lite"/>
    </source>
</evidence>
<dbReference type="AlphaFoldDB" id="A0A9P1DSY8"/>
<proteinExistence type="predicted"/>
<evidence type="ECO:0000313" key="4">
    <source>
        <dbReference type="Proteomes" id="UP001152797"/>
    </source>
</evidence>
<reference evidence="3" key="2">
    <citation type="submission" date="2024-04" db="EMBL/GenBank/DDBJ databases">
        <authorList>
            <person name="Chen Y."/>
            <person name="Shah S."/>
            <person name="Dougan E. K."/>
            <person name="Thang M."/>
            <person name="Chan C."/>
        </authorList>
    </citation>
    <scope>NUCLEOTIDE SEQUENCE [LARGE SCALE GENOMIC DNA]</scope>
</reference>
<keyword evidence="4" id="KW-1185">Reference proteome</keyword>
<gene>
    <name evidence="2" type="ORF">C1SCF055_LOCUS40400</name>
</gene>
<accession>A0A9P1DSY8</accession>
<evidence type="ECO:0000313" key="3">
    <source>
        <dbReference type="EMBL" id="CAL1168953.1"/>
    </source>
</evidence>
<dbReference type="Proteomes" id="UP001152797">
    <property type="component" value="Unassembled WGS sequence"/>
</dbReference>